<evidence type="ECO:0000259" key="12">
    <source>
        <dbReference type="Pfam" id="PF05173"/>
    </source>
</evidence>
<feature type="active site" description="Proton donor" evidence="9">
    <location>
        <position position="135"/>
    </location>
</feature>
<dbReference type="InterPro" id="IPR022664">
    <property type="entry name" value="DapB_N_CS"/>
</dbReference>
<feature type="binding site" evidence="9">
    <location>
        <begin position="98"/>
        <end position="101"/>
    </location>
    <ligand>
        <name>NAD(+)</name>
        <dbReference type="ChEBI" id="CHEBI:57540"/>
    </ligand>
</feature>
<comment type="caution">
    <text evidence="9">Was originally thought to be a dihydrodipicolinate reductase (DHDPR), catalyzing the conversion of dihydrodipicolinate to tetrahydrodipicolinate. However, it was shown in E.coli that the substrate of the enzymatic reaction is not dihydrodipicolinate (DHDP) but in fact (2S,4S)-4-hydroxy-2,3,4,5-tetrahydrodipicolinic acid (HTPA), the product released by the DapA-catalyzed reaction.</text>
</comment>
<evidence type="ECO:0000256" key="6">
    <source>
        <dbReference type="ARBA" id="ARBA00023002"/>
    </source>
</evidence>
<dbReference type="Pfam" id="PF05173">
    <property type="entry name" value="DapB_C"/>
    <property type="match status" value="1"/>
</dbReference>
<evidence type="ECO:0000256" key="5">
    <source>
        <dbReference type="ARBA" id="ARBA00022915"/>
    </source>
</evidence>
<evidence type="ECO:0000313" key="13">
    <source>
        <dbReference type="EMBL" id="MBC8567782.1"/>
    </source>
</evidence>
<dbReference type="Gene3D" id="3.40.50.720">
    <property type="entry name" value="NAD(P)-binding Rossmann-like Domain"/>
    <property type="match status" value="1"/>
</dbReference>
<proteinExistence type="inferred from homology"/>
<dbReference type="PANTHER" id="PTHR20836:SF7">
    <property type="entry name" value="4-HYDROXY-TETRAHYDRODIPICOLINATE REDUCTASE"/>
    <property type="match status" value="1"/>
</dbReference>
<feature type="binding site" evidence="9">
    <location>
        <position position="35"/>
    </location>
    <ligand>
        <name>NADP(+)</name>
        <dbReference type="ChEBI" id="CHEBI:58349"/>
    </ligand>
</feature>
<evidence type="ECO:0000256" key="10">
    <source>
        <dbReference type="NCBIfam" id="TIGR00036"/>
    </source>
</evidence>
<gene>
    <name evidence="9" type="primary">dapB</name>
    <name evidence="13" type="ORF">H8692_03260</name>
</gene>
<dbReference type="CDD" id="cd02274">
    <property type="entry name" value="DHDPR_N"/>
    <property type="match status" value="1"/>
</dbReference>
<keyword evidence="3 9" id="KW-0028">Amino-acid biosynthesis</keyword>
<dbReference type="GO" id="GO:0016726">
    <property type="term" value="F:oxidoreductase activity, acting on CH or CH2 groups, NAD or NADP as acceptor"/>
    <property type="evidence" value="ECO:0007669"/>
    <property type="project" value="UniProtKB-UniRule"/>
</dbReference>
<accession>A0A926I991</accession>
<organism evidence="13 14">
    <name type="scientific">Lentihominibacter hominis</name>
    <dbReference type="NCBI Taxonomy" id="2763645"/>
    <lineage>
        <taxon>Bacteria</taxon>
        <taxon>Bacillati</taxon>
        <taxon>Bacillota</taxon>
        <taxon>Clostridia</taxon>
        <taxon>Peptostreptococcales</taxon>
        <taxon>Anaerovoracaceae</taxon>
        <taxon>Lentihominibacter</taxon>
    </lineage>
</organism>
<dbReference type="GO" id="GO:0050661">
    <property type="term" value="F:NADP binding"/>
    <property type="evidence" value="ECO:0007669"/>
    <property type="project" value="UniProtKB-UniRule"/>
</dbReference>
<protein>
    <recommendedName>
        <fullName evidence="9 10">4-hydroxy-tetrahydrodipicolinate reductase</fullName>
        <shortName evidence="9">HTPA reductase</shortName>
        <ecNumber evidence="9 10">1.17.1.8</ecNumber>
    </recommendedName>
</protein>
<dbReference type="InterPro" id="IPR000846">
    <property type="entry name" value="DapB_N"/>
</dbReference>
<comment type="caution">
    <text evidence="9">Lacks conserved residue(s) required for the propagation of feature annotation.</text>
</comment>
<dbReference type="GO" id="GO:0008839">
    <property type="term" value="F:4-hydroxy-tetrahydrodipicolinate reductase"/>
    <property type="evidence" value="ECO:0007669"/>
    <property type="project" value="UniProtKB-UniRule"/>
</dbReference>
<evidence type="ECO:0000256" key="3">
    <source>
        <dbReference type="ARBA" id="ARBA00022605"/>
    </source>
</evidence>
<keyword evidence="5 9" id="KW-0220">Diaminopimelate biosynthesis</keyword>
<dbReference type="InterPro" id="IPR022663">
    <property type="entry name" value="DapB_C"/>
</dbReference>
<dbReference type="NCBIfam" id="TIGR00036">
    <property type="entry name" value="dapB"/>
    <property type="match status" value="1"/>
</dbReference>
<feature type="binding site" evidence="9">
    <location>
        <begin position="141"/>
        <end position="142"/>
    </location>
    <ligand>
        <name>(S)-2,3,4,5-tetrahydrodipicolinate</name>
        <dbReference type="ChEBI" id="CHEBI:16845"/>
    </ligand>
</feature>
<reference evidence="13" key="1">
    <citation type="submission" date="2020-08" db="EMBL/GenBank/DDBJ databases">
        <title>Genome public.</title>
        <authorList>
            <person name="Liu C."/>
            <person name="Sun Q."/>
        </authorList>
    </citation>
    <scope>NUCLEOTIDE SEQUENCE</scope>
    <source>
        <strain evidence="13">NSJ-24</strain>
    </source>
</reference>
<dbReference type="Pfam" id="PF01113">
    <property type="entry name" value="DapB_N"/>
    <property type="match status" value="1"/>
</dbReference>
<feature type="binding site" evidence="9">
    <location>
        <begin position="74"/>
        <end position="76"/>
    </location>
    <ligand>
        <name>NAD(+)</name>
        <dbReference type="ChEBI" id="CHEBI:57540"/>
    </ligand>
</feature>
<keyword evidence="7 9" id="KW-0520">NAD</keyword>
<dbReference type="SUPFAM" id="SSF55347">
    <property type="entry name" value="Glyceraldehyde-3-phosphate dehydrogenase-like, C-terminal domain"/>
    <property type="match status" value="1"/>
</dbReference>
<comment type="pathway">
    <text evidence="9">Amino-acid biosynthesis; L-lysine biosynthesis via DAP pathway; (S)-tetrahydrodipicolinate from L-aspartate: step 4/4.</text>
</comment>
<sequence length="239" mass="25890">MKVAILGGGAMGNVLAQMTEEKEGFELAGVIEPLKGQTPDELKEIDVIIDFSNPANLEMLDGYCRNHSCPAVIATTGYEEQQIKQIEKLAESVPVVFSANYSLGINVMKRVISEITPILEDSFDIEIIEKHHNKKLDAPSGTAKMLLAAADEENDYEHVFGRDGNRKRGKEIGVHAVRGGTIAGEHTVIYAGNDEILEIKHTAGSKKIFAAGALKAAEFAASAQAGFYNMEDVLFGLQK</sequence>
<keyword evidence="4 9" id="KW-0521">NADP</keyword>
<dbReference type="InterPro" id="IPR023940">
    <property type="entry name" value="DHDPR_bac"/>
</dbReference>
<feature type="binding site" evidence="9">
    <location>
        <position position="132"/>
    </location>
    <ligand>
        <name>(S)-2,3,4,5-tetrahydrodipicolinate</name>
        <dbReference type="ChEBI" id="CHEBI:16845"/>
    </ligand>
</feature>
<keyword evidence="2 9" id="KW-0963">Cytoplasm</keyword>
<dbReference type="EMBL" id="JACRTA010000001">
    <property type="protein sequence ID" value="MBC8567782.1"/>
    <property type="molecule type" value="Genomic_DNA"/>
</dbReference>
<dbReference type="PANTHER" id="PTHR20836">
    <property type="entry name" value="DIHYDRODIPICOLINATE REDUCTASE"/>
    <property type="match status" value="1"/>
</dbReference>
<dbReference type="HAMAP" id="MF_00102">
    <property type="entry name" value="DapB"/>
    <property type="match status" value="1"/>
</dbReference>
<dbReference type="Gene3D" id="3.30.360.10">
    <property type="entry name" value="Dihydrodipicolinate Reductase, domain 2"/>
    <property type="match status" value="1"/>
</dbReference>
<comment type="caution">
    <text evidence="13">The sequence shown here is derived from an EMBL/GenBank/DDBJ whole genome shotgun (WGS) entry which is preliminary data.</text>
</comment>
<keyword evidence="14" id="KW-1185">Reference proteome</keyword>
<dbReference type="FunFam" id="3.30.360.10:FF:000009">
    <property type="entry name" value="4-hydroxy-tetrahydrodipicolinate reductase"/>
    <property type="match status" value="1"/>
</dbReference>
<keyword evidence="6 9" id="KW-0560">Oxidoreductase</keyword>
<evidence type="ECO:0000256" key="2">
    <source>
        <dbReference type="ARBA" id="ARBA00022490"/>
    </source>
</evidence>
<feature type="active site" description="Proton donor/acceptor" evidence="9">
    <location>
        <position position="131"/>
    </location>
</feature>
<feature type="domain" description="Dihydrodipicolinate reductase C-terminal" evidence="12">
    <location>
        <begin position="104"/>
        <end position="234"/>
    </location>
</feature>
<evidence type="ECO:0000256" key="8">
    <source>
        <dbReference type="ARBA" id="ARBA00023154"/>
    </source>
</evidence>
<comment type="similarity">
    <text evidence="1 9">Belongs to the DapB family.</text>
</comment>
<evidence type="ECO:0000256" key="9">
    <source>
        <dbReference type="HAMAP-Rule" id="MF_00102"/>
    </source>
</evidence>
<comment type="subunit">
    <text evidence="9">Homotetramer.</text>
</comment>
<evidence type="ECO:0000256" key="7">
    <source>
        <dbReference type="ARBA" id="ARBA00023027"/>
    </source>
</evidence>
<feature type="domain" description="Dihydrodipicolinate reductase N-terminal" evidence="11">
    <location>
        <begin position="1"/>
        <end position="101"/>
    </location>
</feature>
<dbReference type="SUPFAM" id="SSF51735">
    <property type="entry name" value="NAD(P)-binding Rossmann-fold domains"/>
    <property type="match status" value="1"/>
</dbReference>
<name>A0A926I991_9FIRM</name>
<dbReference type="Proteomes" id="UP000610862">
    <property type="component" value="Unassembled WGS sequence"/>
</dbReference>
<dbReference type="InterPro" id="IPR036291">
    <property type="entry name" value="NAD(P)-bd_dom_sf"/>
</dbReference>
<dbReference type="PIRSF" id="PIRSF000161">
    <property type="entry name" value="DHPR"/>
    <property type="match status" value="1"/>
</dbReference>
<dbReference type="GO" id="GO:0019877">
    <property type="term" value="P:diaminopimelate biosynthetic process"/>
    <property type="evidence" value="ECO:0007669"/>
    <property type="project" value="UniProtKB-UniRule"/>
</dbReference>
<dbReference type="GO" id="GO:0009089">
    <property type="term" value="P:lysine biosynthetic process via diaminopimelate"/>
    <property type="evidence" value="ECO:0007669"/>
    <property type="project" value="UniProtKB-UniRule"/>
</dbReference>
<comment type="subcellular location">
    <subcellularLocation>
        <location evidence="9">Cytoplasm</location>
    </subcellularLocation>
</comment>
<keyword evidence="8 9" id="KW-0457">Lysine biosynthesis</keyword>
<comment type="function">
    <text evidence="9">Catalyzes the conversion of 4-hydroxy-tetrahydrodipicolinate (HTPA) to tetrahydrodipicolinate.</text>
</comment>
<evidence type="ECO:0000313" key="14">
    <source>
        <dbReference type="Proteomes" id="UP000610862"/>
    </source>
</evidence>
<evidence type="ECO:0000256" key="1">
    <source>
        <dbReference type="ARBA" id="ARBA00006642"/>
    </source>
</evidence>
<feature type="binding site" evidence="9">
    <location>
        <position position="32"/>
    </location>
    <ligand>
        <name>NAD(+)</name>
        <dbReference type="ChEBI" id="CHEBI:57540"/>
    </ligand>
</feature>
<dbReference type="EC" id="1.17.1.8" evidence="9 10"/>
<evidence type="ECO:0000256" key="4">
    <source>
        <dbReference type="ARBA" id="ARBA00022857"/>
    </source>
</evidence>
<dbReference type="PROSITE" id="PS01298">
    <property type="entry name" value="DAPB"/>
    <property type="match status" value="1"/>
</dbReference>
<comment type="catalytic activity">
    <reaction evidence="9">
        <text>(S)-2,3,4,5-tetrahydrodipicolinate + NADP(+) + H2O = (2S,4S)-4-hydroxy-2,3,4,5-tetrahydrodipicolinate + NADPH + H(+)</text>
        <dbReference type="Rhea" id="RHEA:35331"/>
        <dbReference type="ChEBI" id="CHEBI:15377"/>
        <dbReference type="ChEBI" id="CHEBI:15378"/>
        <dbReference type="ChEBI" id="CHEBI:16845"/>
        <dbReference type="ChEBI" id="CHEBI:57783"/>
        <dbReference type="ChEBI" id="CHEBI:58349"/>
        <dbReference type="ChEBI" id="CHEBI:67139"/>
        <dbReference type="EC" id="1.17.1.8"/>
    </reaction>
</comment>
<comment type="catalytic activity">
    <reaction evidence="9">
        <text>(S)-2,3,4,5-tetrahydrodipicolinate + NAD(+) + H2O = (2S,4S)-4-hydroxy-2,3,4,5-tetrahydrodipicolinate + NADH + H(+)</text>
        <dbReference type="Rhea" id="RHEA:35323"/>
        <dbReference type="ChEBI" id="CHEBI:15377"/>
        <dbReference type="ChEBI" id="CHEBI:15378"/>
        <dbReference type="ChEBI" id="CHEBI:16845"/>
        <dbReference type="ChEBI" id="CHEBI:57540"/>
        <dbReference type="ChEBI" id="CHEBI:57945"/>
        <dbReference type="ChEBI" id="CHEBI:67139"/>
        <dbReference type="EC" id="1.17.1.8"/>
    </reaction>
</comment>
<dbReference type="GO" id="GO:0005829">
    <property type="term" value="C:cytosol"/>
    <property type="evidence" value="ECO:0007669"/>
    <property type="project" value="TreeGrafter"/>
</dbReference>
<dbReference type="GO" id="GO:0051287">
    <property type="term" value="F:NAD binding"/>
    <property type="evidence" value="ECO:0007669"/>
    <property type="project" value="UniProtKB-UniRule"/>
</dbReference>
<evidence type="ECO:0000259" key="11">
    <source>
        <dbReference type="Pfam" id="PF01113"/>
    </source>
</evidence>
<dbReference type="AlphaFoldDB" id="A0A926I991"/>